<evidence type="ECO:0000313" key="1">
    <source>
        <dbReference type="EMBL" id="RRS00468.1"/>
    </source>
</evidence>
<sequence>MQLTTRRLNRATLDRQSLLRRADIDVVAAVRGAVALQSQTPVSPYIGLWNRVADFDPADLDAAYADGRLLRGNPVRMTLHTVAAAEYRTFREATDPSLYAAKLGGRIASAGLSGAEAFALTEALMDALFAHGEVRTARECEAWLAERLDPDTAKQVWPGIRQYAPLLRAPNGGPWGFADTVAYTALPDPPALRDQDAADRALAALVLRHIEGFGPVSIADVAQFAMVQRGRVKQAIAGLDLVVHEGPNGEVLHDLPGATLPDEDVPAPPRLMAMWDNVFLAFHDRARTVPPDYRTTLIRNNGDVLPILFVDGFAAGVWRTVEGGVEATAFHPLPDDAWDALAAEAKGLTALLAGREPDVYRRHRHWWDKLPDHETVLLSGA</sequence>
<dbReference type="Proteomes" id="UP000277256">
    <property type="component" value="Unassembled WGS sequence"/>
</dbReference>
<gene>
    <name evidence="1" type="ORF">EIW28_07860</name>
</gene>
<dbReference type="Pfam" id="PF06224">
    <property type="entry name" value="AlkZ-like"/>
    <property type="match status" value="1"/>
</dbReference>
<keyword evidence="2" id="KW-1185">Reference proteome</keyword>
<protein>
    <submittedName>
        <fullName evidence="1">Winged helix DNA-binding domain-containing protein</fullName>
    </submittedName>
</protein>
<keyword evidence="1" id="KW-0238">DNA-binding</keyword>
<evidence type="ECO:0000313" key="2">
    <source>
        <dbReference type="Proteomes" id="UP000277256"/>
    </source>
</evidence>
<dbReference type="GO" id="GO:0003677">
    <property type="term" value="F:DNA binding"/>
    <property type="evidence" value="ECO:0007669"/>
    <property type="project" value="UniProtKB-KW"/>
</dbReference>
<organism evidence="1 2">
    <name type="scientific">Glycomyces terrestris</name>
    <dbReference type="NCBI Taxonomy" id="2493553"/>
    <lineage>
        <taxon>Bacteria</taxon>
        <taxon>Bacillati</taxon>
        <taxon>Actinomycetota</taxon>
        <taxon>Actinomycetes</taxon>
        <taxon>Glycomycetales</taxon>
        <taxon>Glycomycetaceae</taxon>
        <taxon>Glycomyces</taxon>
    </lineage>
</organism>
<dbReference type="PANTHER" id="PTHR38479:SF2">
    <property type="entry name" value="WINGED HELIX DNA-BINDING DOMAIN-CONTAINING PROTEIN"/>
    <property type="match status" value="1"/>
</dbReference>
<dbReference type="AlphaFoldDB" id="A0A426V0Q6"/>
<dbReference type="EMBL" id="RSEB01000002">
    <property type="protein sequence ID" value="RRS00468.1"/>
    <property type="molecule type" value="Genomic_DNA"/>
</dbReference>
<proteinExistence type="predicted"/>
<accession>A0A426V0Q6</accession>
<dbReference type="PANTHER" id="PTHR38479">
    <property type="entry name" value="LMO0824 PROTEIN"/>
    <property type="match status" value="1"/>
</dbReference>
<dbReference type="InterPro" id="IPR009351">
    <property type="entry name" value="AlkZ-like"/>
</dbReference>
<reference evidence="1 2" key="1">
    <citation type="submission" date="2018-12" db="EMBL/GenBank/DDBJ databases">
        <title>Glycomyces sp. YIM 121974 draft genome.</title>
        <authorList>
            <person name="Li Q."/>
        </authorList>
    </citation>
    <scope>NUCLEOTIDE SEQUENCE [LARGE SCALE GENOMIC DNA]</scope>
    <source>
        <strain evidence="1 2">YIM 121974</strain>
    </source>
</reference>
<name>A0A426V0Q6_9ACTN</name>
<dbReference type="RefSeq" id="WP_125247147.1">
    <property type="nucleotide sequence ID" value="NZ_RSEB01000002.1"/>
</dbReference>
<comment type="caution">
    <text evidence="1">The sequence shown here is derived from an EMBL/GenBank/DDBJ whole genome shotgun (WGS) entry which is preliminary data.</text>
</comment>
<dbReference type="OrthoDB" id="9148135at2"/>